<dbReference type="EMBL" id="PQXM01000493">
    <property type="protein sequence ID" value="TGO72079.1"/>
    <property type="molecule type" value="Genomic_DNA"/>
</dbReference>
<proteinExistence type="predicted"/>
<dbReference type="Proteomes" id="UP000297229">
    <property type="component" value="Unassembled WGS sequence"/>
</dbReference>
<reference evidence="1 2" key="1">
    <citation type="submission" date="2017-12" db="EMBL/GenBank/DDBJ databases">
        <title>Comparative genomics of Botrytis spp.</title>
        <authorList>
            <person name="Valero-Jimenez C.A."/>
            <person name="Tapia P."/>
            <person name="Veloso J."/>
            <person name="Silva-Moreno E."/>
            <person name="Staats M."/>
            <person name="Valdes J.H."/>
            <person name="Van Kan J.A.L."/>
        </authorList>
    </citation>
    <scope>NUCLEOTIDE SEQUENCE [LARGE SCALE GENOMIC DNA]</scope>
    <source>
        <strain evidence="1 2">Be9601</strain>
    </source>
</reference>
<evidence type="ECO:0000313" key="1">
    <source>
        <dbReference type="EMBL" id="TGO72079.1"/>
    </source>
</evidence>
<name>A0A4Z1JEE4_9HELO</name>
<gene>
    <name evidence="1" type="ORF">BELL_0495g00060</name>
</gene>
<dbReference type="AlphaFoldDB" id="A0A4Z1JEE4"/>
<protein>
    <submittedName>
        <fullName evidence="1">Uncharacterized protein</fullName>
    </submittedName>
</protein>
<accession>A0A4Z1JEE4</accession>
<evidence type="ECO:0000313" key="2">
    <source>
        <dbReference type="Proteomes" id="UP000297229"/>
    </source>
</evidence>
<keyword evidence="2" id="KW-1185">Reference proteome</keyword>
<organism evidence="1 2">
    <name type="scientific">Botrytis elliptica</name>
    <dbReference type="NCBI Taxonomy" id="278938"/>
    <lineage>
        <taxon>Eukaryota</taxon>
        <taxon>Fungi</taxon>
        <taxon>Dikarya</taxon>
        <taxon>Ascomycota</taxon>
        <taxon>Pezizomycotina</taxon>
        <taxon>Leotiomycetes</taxon>
        <taxon>Helotiales</taxon>
        <taxon>Sclerotiniaceae</taxon>
        <taxon>Botrytis</taxon>
    </lineage>
</organism>
<sequence length="65" mass="7484">MAGMKGSGSNFTPIIELVRETEIIQETGQVTLRSIRLWKIERTTPFFQTTESSGRKVVKTYKYSR</sequence>
<comment type="caution">
    <text evidence="1">The sequence shown here is derived from an EMBL/GenBank/DDBJ whole genome shotgun (WGS) entry which is preliminary data.</text>
</comment>